<dbReference type="AlphaFoldDB" id="A0A5E8B7J8"/>
<dbReference type="InterPro" id="IPR019191">
    <property type="entry name" value="Essential_protein_Yae1_N"/>
</dbReference>
<dbReference type="PANTHER" id="PTHR28532:SF1">
    <property type="entry name" value="ORAL CANCER OVEREXPRESSED 1"/>
    <property type="match status" value="1"/>
</dbReference>
<evidence type="ECO:0000313" key="4">
    <source>
        <dbReference type="Proteomes" id="UP000398389"/>
    </source>
</evidence>
<feature type="domain" description="Essential protein Yae1 N-terminal" evidence="2">
    <location>
        <begin position="33"/>
        <end position="71"/>
    </location>
</feature>
<dbReference type="EMBL" id="CABVLU010000001">
    <property type="protein sequence ID" value="VVT47384.1"/>
    <property type="molecule type" value="Genomic_DNA"/>
</dbReference>
<evidence type="ECO:0000259" key="2">
    <source>
        <dbReference type="Pfam" id="PF09811"/>
    </source>
</evidence>
<comment type="similarity">
    <text evidence="1">Belongs to the LTO1 family.</text>
</comment>
<evidence type="ECO:0000313" key="3">
    <source>
        <dbReference type="EMBL" id="VVT47384.1"/>
    </source>
</evidence>
<reference evidence="3 4" key="1">
    <citation type="submission" date="2019-09" db="EMBL/GenBank/DDBJ databases">
        <authorList>
            <person name="Brejova B."/>
        </authorList>
    </citation>
    <scope>NUCLEOTIDE SEQUENCE [LARGE SCALE GENOMIC DNA]</scope>
</reference>
<dbReference type="GeneID" id="43580505"/>
<name>A0A5E8B7J8_9ASCO</name>
<protein>
    <recommendedName>
        <fullName evidence="2">Essential protein Yae1 N-terminal domain-containing protein</fullName>
    </recommendedName>
</protein>
<proteinExistence type="inferred from homology"/>
<gene>
    <name evidence="3" type="ORF">SAPINGB_P001684</name>
</gene>
<dbReference type="RefSeq" id="XP_031852296.1">
    <property type="nucleotide sequence ID" value="XM_031996405.1"/>
</dbReference>
<dbReference type="InterPro" id="IPR052436">
    <property type="entry name" value="LTO1_adapter"/>
</dbReference>
<organism evidence="3 4">
    <name type="scientific">Magnusiomyces paraingens</name>
    <dbReference type="NCBI Taxonomy" id="2606893"/>
    <lineage>
        <taxon>Eukaryota</taxon>
        <taxon>Fungi</taxon>
        <taxon>Dikarya</taxon>
        <taxon>Ascomycota</taxon>
        <taxon>Saccharomycotina</taxon>
        <taxon>Dipodascomycetes</taxon>
        <taxon>Dipodascales</taxon>
        <taxon>Dipodascaceae</taxon>
        <taxon>Magnusiomyces</taxon>
    </lineage>
</organism>
<dbReference type="Pfam" id="PF09811">
    <property type="entry name" value="Yae1_N"/>
    <property type="match status" value="1"/>
</dbReference>
<dbReference type="OrthoDB" id="48036at2759"/>
<accession>A0A5E8B7J8</accession>
<sequence>MANNSSNNNNNNNDDNDLFESALNVENSAYEEGYQEGIRDGRVAGIQEGSEFGIQTAFQRYIALGVILGRVKVWDLELEMIEAGNYTKSDKDLPKDHDKITKAFVERNKASLASLKSLLNQDKLPMTNSDDDVARLEAIIRKAKSKAKIISSSFRKFKAEMYGAEKAEQMELPLEFHDERIAKLLKPIDEVIEDFRI</sequence>
<dbReference type="PANTHER" id="PTHR28532">
    <property type="entry name" value="GEO13458P1"/>
    <property type="match status" value="1"/>
</dbReference>
<dbReference type="Proteomes" id="UP000398389">
    <property type="component" value="Unassembled WGS sequence"/>
</dbReference>
<keyword evidence="4" id="KW-1185">Reference proteome</keyword>
<evidence type="ECO:0000256" key="1">
    <source>
        <dbReference type="ARBA" id="ARBA00038090"/>
    </source>
</evidence>